<accession>A0A1F6M4T4</accession>
<name>A0A1F6M4T4_9BACT</name>
<reference evidence="9 10" key="1">
    <citation type="journal article" date="2016" name="Nat. Commun.">
        <title>Thousands of microbial genomes shed light on interconnected biogeochemical processes in an aquifer system.</title>
        <authorList>
            <person name="Anantharaman K."/>
            <person name="Brown C.T."/>
            <person name="Hug L.A."/>
            <person name="Sharon I."/>
            <person name="Castelle C.J."/>
            <person name="Probst A.J."/>
            <person name="Thomas B.C."/>
            <person name="Singh A."/>
            <person name="Wilkins M.J."/>
            <person name="Karaoz U."/>
            <person name="Brodie E.L."/>
            <person name="Williams K.H."/>
            <person name="Hubbard S.S."/>
            <person name="Banfield J.F."/>
        </authorList>
    </citation>
    <scope>NUCLEOTIDE SEQUENCE [LARGE SCALE GENOMIC DNA]</scope>
</reference>
<dbReference type="PANTHER" id="PTHR33516:SF2">
    <property type="entry name" value="LEXA REPRESSOR-RELATED"/>
    <property type="match status" value="1"/>
</dbReference>
<evidence type="ECO:0000256" key="5">
    <source>
        <dbReference type="ARBA" id="ARBA00023204"/>
    </source>
</evidence>
<dbReference type="InterPro" id="IPR036390">
    <property type="entry name" value="WH_DNA-bd_sf"/>
</dbReference>
<dbReference type="GO" id="GO:0003677">
    <property type="term" value="F:DNA binding"/>
    <property type="evidence" value="ECO:0007669"/>
    <property type="project" value="InterPro"/>
</dbReference>
<evidence type="ECO:0000256" key="1">
    <source>
        <dbReference type="ARBA" id="ARBA00007484"/>
    </source>
</evidence>
<dbReference type="InterPro" id="IPR036286">
    <property type="entry name" value="LexA/Signal_pep-like_sf"/>
</dbReference>
<gene>
    <name evidence="9" type="ORF">A3B90_01515</name>
</gene>
<dbReference type="GO" id="GO:0009432">
    <property type="term" value="P:SOS response"/>
    <property type="evidence" value="ECO:0007669"/>
    <property type="project" value="UniProtKB-KW"/>
</dbReference>
<evidence type="ECO:0000313" key="9">
    <source>
        <dbReference type="EMBL" id="OGH66568.1"/>
    </source>
</evidence>
<dbReference type="PANTHER" id="PTHR33516">
    <property type="entry name" value="LEXA REPRESSOR"/>
    <property type="match status" value="1"/>
</dbReference>
<evidence type="ECO:0000256" key="2">
    <source>
        <dbReference type="ARBA" id="ARBA00022763"/>
    </source>
</evidence>
<feature type="domain" description="Peptidase S24/S26A/S26B/S26C" evidence="8">
    <location>
        <begin position="73"/>
        <end position="186"/>
    </location>
</feature>
<evidence type="ECO:0000256" key="3">
    <source>
        <dbReference type="ARBA" id="ARBA00022801"/>
    </source>
</evidence>
<evidence type="ECO:0000259" key="8">
    <source>
        <dbReference type="Pfam" id="PF00717"/>
    </source>
</evidence>
<evidence type="ECO:0000256" key="6">
    <source>
        <dbReference type="ARBA" id="ARBA00023236"/>
    </source>
</evidence>
<keyword evidence="2" id="KW-0227">DNA damage</keyword>
<dbReference type="Pfam" id="PF00717">
    <property type="entry name" value="Peptidase_S24"/>
    <property type="match status" value="1"/>
</dbReference>
<dbReference type="Gene3D" id="2.10.109.10">
    <property type="entry name" value="Umud Fragment, subunit A"/>
    <property type="match status" value="1"/>
</dbReference>
<keyword evidence="4 7" id="KW-0068">Autocatalytic cleavage</keyword>
<evidence type="ECO:0000256" key="4">
    <source>
        <dbReference type="ARBA" id="ARBA00022813"/>
    </source>
</evidence>
<dbReference type="InterPro" id="IPR036388">
    <property type="entry name" value="WH-like_DNA-bd_sf"/>
</dbReference>
<keyword evidence="6" id="KW-0742">SOS response</keyword>
<keyword evidence="3 7" id="KW-0378">Hydrolase</keyword>
<comment type="caution">
    <text evidence="9">The sequence shown here is derived from an EMBL/GenBank/DDBJ whole genome shotgun (WGS) entry which is preliminary data.</text>
</comment>
<dbReference type="STRING" id="1798676.A3B90_01515"/>
<dbReference type="InterPro" id="IPR039418">
    <property type="entry name" value="LexA-like"/>
</dbReference>
<evidence type="ECO:0000313" key="10">
    <source>
        <dbReference type="Proteomes" id="UP000178742"/>
    </source>
</evidence>
<dbReference type="InterPro" id="IPR006197">
    <property type="entry name" value="Peptidase_S24_LexA"/>
</dbReference>
<dbReference type="GO" id="GO:0006281">
    <property type="term" value="P:DNA repair"/>
    <property type="evidence" value="ECO:0007669"/>
    <property type="project" value="UniProtKB-KW"/>
</dbReference>
<dbReference type="SUPFAM" id="SSF51306">
    <property type="entry name" value="LexA/Signal peptidase"/>
    <property type="match status" value="1"/>
</dbReference>
<organism evidence="9 10">
    <name type="scientific">Candidatus Magasanikbacteria bacterium RIFCSPHIGHO2_02_FULL_41_13</name>
    <dbReference type="NCBI Taxonomy" id="1798676"/>
    <lineage>
        <taxon>Bacteria</taxon>
        <taxon>Candidatus Magasanikiibacteriota</taxon>
    </lineage>
</organism>
<dbReference type="CDD" id="cd06529">
    <property type="entry name" value="S24_LexA-like"/>
    <property type="match status" value="1"/>
</dbReference>
<dbReference type="AlphaFoldDB" id="A0A1F6M4T4"/>
<dbReference type="GO" id="GO:0016787">
    <property type="term" value="F:hydrolase activity"/>
    <property type="evidence" value="ECO:0007669"/>
    <property type="project" value="UniProtKB-KW"/>
</dbReference>
<proteinExistence type="inferred from homology"/>
<protein>
    <recommendedName>
        <fullName evidence="8">Peptidase S24/S26A/S26B/S26C domain-containing protein</fullName>
    </recommendedName>
</protein>
<dbReference type="SUPFAM" id="SSF46785">
    <property type="entry name" value="Winged helix' DNA-binding domain"/>
    <property type="match status" value="1"/>
</dbReference>
<dbReference type="GO" id="GO:0006355">
    <property type="term" value="P:regulation of DNA-templated transcription"/>
    <property type="evidence" value="ECO:0007669"/>
    <property type="project" value="InterPro"/>
</dbReference>
<dbReference type="Proteomes" id="UP000178742">
    <property type="component" value="Unassembled WGS sequence"/>
</dbReference>
<sequence>MTENLYKKRKEEVLRFYKRNHRLPTYEELTHVFDVKSKNSVHSYIQKFIDDGLVAKSETGKLIPTKRLYGLRILGTIQAGFPMSSEEEARAEVISLDEMLVRNPDTAYVLTVEGDSMIDAGIMKGDMVIVDRSKHPKSGDVVVAEVDRGWTLKFFIQKGSHAFLRAANRKYKDIYPQEELRVGGVVTSVIRKYA</sequence>
<keyword evidence="5" id="KW-0234">DNA repair</keyword>
<dbReference type="EMBL" id="MFPX01000016">
    <property type="protein sequence ID" value="OGH66568.1"/>
    <property type="molecule type" value="Genomic_DNA"/>
</dbReference>
<dbReference type="InterPro" id="IPR050077">
    <property type="entry name" value="LexA_repressor"/>
</dbReference>
<dbReference type="PRINTS" id="PR00726">
    <property type="entry name" value="LEXASERPTASE"/>
</dbReference>
<comment type="similarity">
    <text evidence="1 7">Belongs to the peptidase S24 family.</text>
</comment>
<evidence type="ECO:0000256" key="7">
    <source>
        <dbReference type="RuleBase" id="RU003991"/>
    </source>
</evidence>
<dbReference type="InterPro" id="IPR015927">
    <property type="entry name" value="Peptidase_S24_S26A/B/C"/>
</dbReference>
<dbReference type="Gene3D" id="1.10.10.10">
    <property type="entry name" value="Winged helix-like DNA-binding domain superfamily/Winged helix DNA-binding domain"/>
    <property type="match status" value="1"/>
</dbReference>